<protein>
    <recommendedName>
        <fullName evidence="1">DUF4099 domain-containing protein</fullName>
    </recommendedName>
</protein>
<gene>
    <name evidence="2" type="ORF">CCAND93_350002</name>
</gene>
<evidence type="ECO:0000313" key="2">
    <source>
        <dbReference type="EMBL" id="CEN53015.1"/>
    </source>
</evidence>
<dbReference type="OrthoDB" id="1081890at2"/>
<dbReference type="Proteomes" id="UP000038200">
    <property type="component" value="Unassembled WGS sequence"/>
</dbReference>
<dbReference type="EMBL" id="CDOL01000223">
    <property type="protein sequence ID" value="CEN53015.1"/>
    <property type="molecule type" value="Genomic_DNA"/>
</dbReference>
<accession>A0A0B7IMB3</accession>
<reference evidence="2 3" key="1">
    <citation type="submission" date="2015-01" db="EMBL/GenBank/DDBJ databases">
        <authorList>
            <person name="Xiang T."/>
            <person name="Song Y."/>
            <person name="Huang L."/>
            <person name="Wang B."/>
            <person name="Wu P."/>
        </authorList>
    </citation>
    <scope>NUCLEOTIDE SEQUENCE [LARGE SCALE GENOMIC DNA]</scope>
    <source>
        <strain evidence="2 3">CcD93</strain>
    </source>
</reference>
<evidence type="ECO:0000259" key="1">
    <source>
        <dbReference type="Pfam" id="PF13351"/>
    </source>
</evidence>
<feature type="domain" description="DUF4099" evidence="1">
    <location>
        <begin position="9"/>
        <end position="89"/>
    </location>
</feature>
<dbReference type="AlphaFoldDB" id="A0A0B7IMB3"/>
<organism evidence="2 3">
    <name type="scientific">Capnocytophaga canis</name>
    <dbReference type="NCBI Taxonomy" id="1848903"/>
    <lineage>
        <taxon>Bacteria</taxon>
        <taxon>Pseudomonadati</taxon>
        <taxon>Bacteroidota</taxon>
        <taxon>Flavobacteriia</taxon>
        <taxon>Flavobacteriales</taxon>
        <taxon>Flavobacteriaceae</taxon>
        <taxon>Capnocytophaga</taxon>
    </lineage>
</organism>
<dbReference type="Pfam" id="PF13351">
    <property type="entry name" value="DUF4099"/>
    <property type="match status" value="1"/>
</dbReference>
<name>A0A0B7IMB3_9FLAO</name>
<evidence type="ECO:0000313" key="3">
    <source>
        <dbReference type="Proteomes" id="UP000038200"/>
    </source>
</evidence>
<dbReference type="RefSeq" id="WP_042007721.1">
    <property type="nucleotide sequence ID" value="NZ_CDOL01000223.1"/>
</dbReference>
<proteinExistence type="predicted"/>
<sequence>MNTKQVFFEKDIPYSSLEKLGISKMDILSLDKKNIEALLSGKRTNVFDMKGVDDKGRPFELKGKISLYRNSDNRVSINIHPVRKEIKNDIGLKDDEIDKLKKGVLMPKNINGEKYLVQLDKDTNEILKVKLKNIIVPSHIKDVELNSEQKNRLKLGQPITIESGKEKLQVGIDLNNPKGLTITNEAFEMKKKIDFDYHNPHIIGTIQTDKNRQEFTEYHKKQGNKLKNN</sequence>
<dbReference type="InterPro" id="IPR025343">
    <property type="entry name" value="DUF4099"/>
</dbReference>